<dbReference type="PANTHER" id="PTHR38409:SF1">
    <property type="entry name" value="MITOCHONDRIAL ADAPTER PROTEIN MCP1"/>
    <property type="match status" value="1"/>
</dbReference>
<dbReference type="Proteomes" id="UP001220961">
    <property type="component" value="Chromosome 8"/>
</dbReference>
<dbReference type="GO" id="GO:0055088">
    <property type="term" value="P:lipid homeostasis"/>
    <property type="evidence" value="ECO:0007669"/>
    <property type="project" value="InterPro"/>
</dbReference>
<dbReference type="InterPro" id="IPR012472">
    <property type="entry name" value="MCP1_TM"/>
</dbReference>
<dbReference type="PANTHER" id="PTHR38409">
    <property type="entry name" value="MDM10-COMPLEMENTING PROTEIN 1"/>
    <property type="match status" value="1"/>
</dbReference>
<feature type="domain" description="Mitochondrial adapter protein MCP1 transmembrane" evidence="1">
    <location>
        <begin position="121"/>
        <end position="184"/>
    </location>
</feature>
<organism evidence="2 3">
    <name type="scientific">Malassezia caprae</name>
    <dbReference type="NCBI Taxonomy" id="1381934"/>
    <lineage>
        <taxon>Eukaryota</taxon>
        <taxon>Fungi</taxon>
        <taxon>Dikarya</taxon>
        <taxon>Basidiomycota</taxon>
        <taxon>Ustilaginomycotina</taxon>
        <taxon>Malasseziomycetes</taxon>
        <taxon>Malasseziales</taxon>
        <taxon>Malasseziaceae</taxon>
        <taxon>Malassezia</taxon>
    </lineage>
</organism>
<reference evidence="2" key="1">
    <citation type="submission" date="2023-03" db="EMBL/GenBank/DDBJ databases">
        <title>Mating type loci evolution in Malassezia.</title>
        <authorList>
            <person name="Coelho M.A."/>
        </authorList>
    </citation>
    <scope>NUCLEOTIDE SEQUENCE</scope>
    <source>
        <strain evidence="2">CBS 10434</strain>
    </source>
</reference>
<dbReference type="AlphaFoldDB" id="A0AAF0EA63"/>
<proteinExistence type="predicted"/>
<keyword evidence="3" id="KW-1185">Reference proteome</keyword>
<sequence>MSSAAPRTTWRSRALAAATTVQTGSAVTIGAMLVTHLAAPVVAALAGPAAVDMANQTMLLGRVYYQHPVVEPVLVWGALSAHVIASLLRRALLPGRKVRAPTHWTWRTWHDVAGLALVPALLVHVLTNRIAPASAHPAIAELSPSELDLSYVAWGFAHARGLSTVLYAWLCITGAVHAMGGLPKLAERP</sequence>
<name>A0AAF0EA63_9BASI</name>
<protein>
    <recommendedName>
        <fullName evidence="1">Mitochondrial adapter protein MCP1 transmembrane domain-containing protein</fullName>
    </recommendedName>
</protein>
<dbReference type="InterPro" id="IPR039960">
    <property type="entry name" value="MCP1"/>
</dbReference>
<evidence type="ECO:0000313" key="2">
    <source>
        <dbReference type="EMBL" id="WFD21184.1"/>
    </source>
</evidence>
<evidence type="ECO:0000259" key="1">
    <source>
        <dbReference type="Pfam" id="PF07950"/>
    </source>
</evidence>
<gene>
    <name evidence="2" type="ORF">MCAP1_003445</name>
</gene>
<accession>A0AAF0EA63</accession>
<dbReference type="EMBL" id="CP119915">
    <property type="protein sequence ID" value="WFD21184.1"/>
    <property type="molecule type" value="Genomic_DNA"/>
</dbReference>
<dbReference type="Pfam" id="PF07950">
    <property type="entry name" value="MCP1_TM"/>
    <property type="match status" value="1"/>
</dbReference>
<evidence type="ECO:0000313" key="3">
    <source>
        <dbReference type="Proteomes" id="UP001220961"/>
    </source>
</evidence>